<organism evidence="1 2">
    <name type="scientific">Taxus chinensis</name>
    <name type="common">Chinese yew</name>
    <name type="synonym">Taxus wallichiana var. chinensis</name>
    <dbReference type="NCBI Taxonomy" id="29808"/>
    <lineage>
        <taxon>Eukaryota</taxon>
        <taxon>Viridiplantae</taxon>
        <taxon>Streptophyta</taxon>
        <taxon>Embryophyta</taxon>
        <taxon>Tracheophyta</taxon>
        <taxon>Spermatophyta</taxon>
        <taxon>Pinopsida</taxon>
        <taxon>Pinidae</taxon>
        <taxon>Conifers II</taxon>
        <taxon>Cupressales</taxon>
        <taxon>Taxaceae</taxon>
        <taxon>Taxus</taxon>
    </lineage>
</organism>
<dbReference type="AlphaFoldDB" id="A0AA38C576"/>
<feature type="non-terminal residue" evidence="1">
    <location>
        <position position="1"/>
    </location>
</feature>
<dbReference type="EMBL" id="JAHRHJ020003807">
    <property type="protein sequence ID" value="KAH9291149.1"/>
    <property type="molecule type" value="Genomic_DNA"/>
</dbReference>
<reference evidence="1 2" key="1">
    <citation type="journal article" date="2021" name="Nat. Plants">
        <title>The Taxus genome provides insights into paclitaxel biosynthesis.</title>
        <authorList>
            <person name="Xiong X."/>
            <person name="Gou J."/>
            <person name="Liao Q."/>
            <person name="Li Y."/>
            <person name="Zhou Q."/>
            <person name="Bi G."/>
            <person name="Li C."/>
            <person name="Du R."/>
            <person name="Wang X."/>
            <person name="Sun T."/>
            <person name="Guo L."/>
            <person name="Liang H."/>
            <person name="Lu P."/>
            <person name="Wu Y."/>
            <person name="Zhang Z."/>
            <person name="Ro D.K."/>
            <person name="Shang Y."/>
            <person name="Huang S."/>
            <person name="Yan J."/>
        </authorList>
    </citation>
    <scope>NUCLEOTIDE SEQUENCE [LARGE SCALE GENOMIC DNA]</scope>
    <source>
        <strain evidence="1">Ta-2019</strain>
    </source>
</reference>
<comment type="caution">
    <text evidence="1">The sequence shown here is derived from an EMBL/GenBank/DDBJ whole genome shotgun (WGS) entry which is preliminary data.</text>
</comment>
<evidence type="ECO:0000313" key="1">
    <source>
        <dbReference type="EMBL" id="KAH9291149.1"/>
    </source>
</evidence>
<protein>
    <submittedName>
        <fullName evidence="1">Uncharacterized protein</fullName>
    </submittedName>
</protein>
<name>A0AA38C576_TAXCH</name>
<accession>A0AA38C576</accession>
<proteinExistence type="predicted"/>
<evidence type="ECO:0000313" key="2">
    <source>
        <dbReference type="Proteomes" id="UP000824469"/>
    </source>
</evidence>
<sequence length="112" mass="12521">RKENGNEHAAERRGPFIGCTLNLNFMESKASESSEDGPTSYRGMSNRVNGWAVVATARDDVSKLMLEGRTLTFYDHGNSMRFNPMRLGKLLSCWGYVCEDASEEKDVEPKPA</sequence>
<dbReference type="Proteomes" id="UP000824469">
    <property type="component" value="Unassembled WGS sequence"/>
</dbReference>
<keyword evidence="2" id="KW-1185">Reference proteome</keyword>
<feature type="non-terminal residue" evidence="1">
    <location>
        <position position="112"/>
    </location>
</feature>
<gene>
    <name evidence="1" type="ORF">KI387_043661</name>
</gene>